<proteinExistence type="predicted"/>
<dbReference type="Proteomes" id="UP001396898">
    <property type="component" value="Unassembled WGS sequence"/>
</dbReference>
<evidence type="ECO:0000313" key="3">
    <source>
        <dbReference type="Proteomes" id="UP001396898"/>
    </source>
</evidence>
<comment type="caution">
    <text evidence="2">The sequence shown here is derived from an EMBL/GenBank/DDBJ whole genome shotgun (WGS) entry which is preliminary data.</text>
</comment>
<feature type="domain" description="AB hydrolase-1" evidence="1">
    <location>
        <begin position="8"/>
        <end position="237"/>
    </location>
</feature>
<dbReference type="PANTHER" id="PTHR37017:SF8">
    <property type="entry name" value="AB HYDROLASE-1 DOMAIN-CONTAINING PROTEIN"/>
    <property type="match status" value="1"/>
</dbReference>
<dbReference type="InterPro" id="IPR000073">
    <property type="entry name" value="AB_hydrolase_1"/>
</dbReference>
<sequence length="250" mass="27749">MATPKPVIVLVHGACHPPHFYRELICHLREDGYIVLAPPLPTTGLDDSVAYKTYTHDVQRIHEDLLPYLDDGRKAVLVCHSFGGIAGSAATENQTIEERKLSSRPGGIMAVVFIAAVVLAQKNTCFFASVGNRLPSFYTADGPLLKCDNTAADLFYDSELRRQDLFHQLVHQSRASIMKDVHFVTSDVKAPIYYIKCTKDKAIPADFQQEMALNSGCRIMEIESDHSPFLHSDATLEVVKHIRAIADESP</sequence>
<evidence type="ECO:0000259" key="1">
    <source>
        <dbReference type="Pfam" id="PF12697"/>
    </source>
</evidence>
<gene>
    <name evidence="2" type="ORF">PG991_001754</name>
</gene>
<evidence type="ECO:0000313" key="2">
    <source>
        <dbReference type="EMBL" id="KAK8036617.1"/>
    </source>
</evidence>
<dbReference type="InterPro" id="IPR052897">
    <property type="entry name" value="Sec-Metab_Biosynth_Hydrolase"/>
</dbReference>
<dbReference type="EMBL" id="JAQQWI010000004">
    <property type="protein sequence ID" value="KAK8036617.1"/>
    <property type="molecule type" value="Genomic_DNA"/>
</dbReference>
<protein>
    <recommendedName>
        <fullName evidence="1">AB hydrolase-1 domain-containing protein</fullName>
    </recommendedName>
</protein>
<dbReference type="SUPFAM" id="SSF53474">
    <property type="entry name" value="alpha/beta-Hydrolases"/>
    <property type="match status" value="1"/>
</dbReference>
<dbReference type="Pfam" id="PF12697">
    <property type="entry name" value="Abhydrolase_6"/>
    <property type="match status" value="1"/>
</dbReference>
<accession>A0ABR1SQK4</accession>
<name>A0ABR1SQK4_9PEZI</name>
<dbReference type="Gene3D" id="3.40.50.1820">
    <property type="entry name" value="alpha/beta hydrolase"/>
    <property type="match status" value="1"/>
</dbReference>
<dbReference type="PANTHER" id="PTHR37017">
    <property type="entry name" value="AB HYDROLASE-1 DOMAIN-CONTAINING PROTEIN-RELATED"/>
    <property type="match status" value="1"/>
</dbReference>
<keyword evidence="3" id="KW-1185">Reference proteome</keyword>
<reference evidence="2 3" key="1">
    <citation type="submission" date="2023-01" db="EMBL/GenBank/DDBJ databases">
        <title>Analysis of 21 Apiospora genomes using comparative genomics revels a genus with tremendous synthesis potential of carbohydrate active enzymes and secondary metabolites.</title>
        <authorList>
            <person name="Sorensen T."/>
        </authorList>
    </citation>
    <scope>NUCLEOTIDE SEQUENCE [LARGE SCALE GENOMIC DNA]</scope>
    <source>
        <strain evidence="2 3">CBS 20057</strain>
    </source>
</reference>
<dbReference type="InterPro" id="IPR029058">
    <property type="entry name" value="AB_hydrolase_fold"/>
</dbReference>
<organism evidence="2 3">
    <name type="scientific">Apiospora marii</name>
    <dbReference type="NCBI Taxonomy" id="335849"/>
    <lineage>
        <taxon>Eukaryota</taxon>
        <taxon>Fungi</taxon>
        <taxon>Dikarya</taxon>
        <taxon>Ascomycota</taxon>
        <taxon>Pezizomycotina</taxon>
        <taxon>Sordariomycetes</taxon>
        <taxon>Xylariomycetidae</taxon>
        <taxon>Amphisphaeriales</taxon>
        <taxon>Apiosporaceae</taxon>
        <taxon>Apiospora</taxon>
    </lineage>
</organism>